<evidence type="ECO:0000313" key="4">
    <source>
        <dbReference type="EMBL" id="QLI80093.1"/>
    </source>
</evidence>
<dbReference type="RefSeq" id="WP_180307238.1">
    <property type="nucleotide sequence ID" value="NZ_CP058952.1"/>
</dbReference>
<dbReference type="AlphaFoldDB" id="A0A7D5V8J4"/>
<protein>
    <submittedName>
        <fullName evidence="4">MCE family protein</fullName>
    </submittedName>
</protein>
<organism evidence="4 5">
    <name type="scientific">Chitinibacter fontanus</name>
    <dbReference type="NCBI Taxonomy" id="1737446"/>
    <lineage>
        <taxon>Bacteria</taxon>
        <taxon>Pseudomonadati</taxon>
        <taxon>Pseudomonadota</taxon>
        <taxon>Betaproteobacteria</taxon>
        <taxon>Neisseriales</taxon>
        <taxon>Chitinibacteraceae</taxon>
        <taxon>Chitinibacter</taxon>
    </lineage>
</organism>
<accession>A0A7D5V8J4</accession>
<gene>
    <name evidence="4" type="ORF">HZU75_00250</name>
</gene>
<dbReference type="InterPro" id="IPR003399">
    <property type="entry name" value="Mce/MlaD"/>
</dbReference>
<dbReference type="PANTHER" id="PTHR33371:SF4">
    <property type="entry name" value="INTERMEMBRANE PHOSPHOLIPID TRANSPORT SYSTEM BINDING PROTEIN MLAD"/>
    <property type="match status" value="1"/>
</dbReference>
<keyword evidence="2" id="KW-0472">Membrane</keyword>
<keyword evidence="2" id="KW-0812">Transmembrane</keyword>
<feature type="domain" description="Mce/MlaD" evidence="3">
    <location>
        <begin position="51"/>
        <end position="127"/>
    </location>
</feature>
<keyword evidence="1" id="KW-0175">Coiled coil</keyword>
<feature type="coiled-coil region" evidence="1">
    <location>
        <begin position="180"/>
        <end position="207"/>
    </location>
</feature>
<evidence type="ECO:0000259" key="3">
    <source>
        <dbReference type="Pfam" id="PF02470"/>
    </source>
</evidence>
<evidence type="ECO:0000313" key="5">
    <source>
        <dbReference type="Proteomes" id="UP000510822"/>
    </source>
</evidence>
<proteinExistence type="predicted"/>
<dbReference type="EMBL" id="CP058952">
    <property type="protein sequence ID" value="QLI80093.1"/>
    <property type="molecule type" value="Genomic_DNA"/>
</dbReference>
<evidence type="ECO:0000256" key="1">
    <source>
        <dbReference type="SAM" id="Coils"/>
    </source>
</evidence>
<dbReference type="InterPro" id="IPR052336">
    <property type="entry name" value="MlaD_Phospholipid_Transporter"/>
</dbReference>
<keyword evidence="2" id="KW-1133">Transmembrane helix</keyword>
<feature type="transmembrane region" description="Helical" evidence="2">
    <location>
        <begin position="21"/>
        <end position="40"/>
    </location>
</feature>
<name>A0A7D5V8J4_9NEIS</name>
<evidence type="ECO:0000256" key="2">
    <source>
        <dbReference type="SAM" id="Phobius"/>
    </source>
</evidence>
<dbReference type="PANTHER" id="PTHR33371">
    <property type="entry name" value="INTERMEMBRANE PHOSPHOLIPID TRANSPORT SYSTEM BINDING PROTEIN MLAD-RELATED"/>
    <property type="match status" value="1"/>
</dbReference>
<dbReference type="Pfam" id="PF02470">
    <property type="entry name" value="MlaD"/>
    <property type="match status" value="1"/>
</dbReference>
<keyword evidence="5" id="KW-1185">Reference proteome</keyword>
<sequence>MKQHHLLKDLDPRFQMLGWRVGLFAAVIGVIIVALLLILAERQGLFNAKERLHFVAESGAGLAPGMQIRLSGFRIGVVDEVSLNEQAKVDVEILVEERYMKWIKADSIAILQQDGLIGDHFIEISGGTAAAKRMEEGGVLSFVATMSLADIALDMRSRAEPIFESVQETLRYANDPQGDLRQTMKNVQELTAELQQTRQKVDLLLTRADGLLDREARQTLTSADRLLNRADVIASEVSRQLPPMLNAAASSLQSAQAISADASITMHVLRNSVEQAAPQIPGMLRNGDELIRRSNETVEAVQHIWPLSRQLDRAPLAAPSVESR</sequence>
<reference evidence="4 5" key="1">
    <citation type="journal article" date="2016" name="Int. J. Syst. Evol. Microbiol.">
        <title>Chitinibacter fontanus sp. nov., isolated from a spring.</title>
        <authorList>
            <person name="Sheu S.Y."/>
            <person name="Li Y.S."/>
            <person name="Young C.C."/>
            <person name="Chen W.M."/>
        </authorList>
    </citation>
    <scope>NUCLEOTIDE SEQUENCE [LARGE SCALE GENOMIC DNA]</scope>
    <source>
        <strain evidence="4 5">STM-7</strain>
    </source>
</reference>
<dbReference type="Proteomes" id="UP000510822">
    <property type="component" value="Chromosome"/>
</dbReference>
<dbReference type="KEGG" id="cfon:HZU75_00250"/>